<evidence type="ECO:0000259" key="4">
    <source>
        <dbReference type="Pfam" id="PF00535"/>
    </source>
</evidence>
<feature type="domain" description="Glycosyl transferase family 1" evidence="3">
    <location>
        <begin position="419"/>
        <end position="548"/>
    </location>
</feature>
<dbReference type="InterPro" id="IPR019734">
    <property type="entry name" value="TPR_rpt"/>
</dbReference>
<comment type="caution">
    <text evidence="6">The sequence shown here is derived from an EMBL/GenBank/DDBJ whole genome shotgun (WGS) entry which is preliminary data.</text>
</comment>
<dbReference type="InterPro" id="IPR029063">
    <property type="entry name" value="SAM-dependent_MTases_sf"/>
</dbReference>
<dbReference type="InterPro" id="IPR001296">
    <property type="entry name" value="Glyco_trans_1"/>
</dbReference>
<proteinExistence type="predicted"/>
<name>A0ABY0QMS5_CLOCO</name>
<dbReference type="SUPFAM" id="SSF48452">
    <property type="entry name" value="TPR-like"/>
    <property type="match status" value="1"/>
</dbReference>
<keyword evidence="7" id="KW-1185">Reference proteome</keyword>
<dbReference type="SUPFAM" id="SSF53335">
    <property type="entry name" value="S-adenosyl-L-methionine-dependent methyltransferases"/>
    <property type="match status" value="1"/>
</dbReference>
<feature type="coiled-coil region" evidence="2">
    <location>
        <begin position="154"/>
        <end position="197"/>
    </location>
</feature>
<dbReference type="Gene3D" id="3.90.550.10">
    <property type="entry name" value="Spore Coat Polysaccharide Biosynthesis Protein SpsA, Chain A"/>
    <property type="match status" value="1"/>
</dbReference>
<feature type="repeat" description="TPR" evidence="1">
    <location>
        <begin position="229"/>
        <end position="262"/>
    </location>
</feature>
<dbReference type="InterPro" id="IPR001173">
    <property type="entry name" value="Glyco_trans_2-like"/>
</dbReference>
<dbReference type="CDD" id="cd03801">
    <property type="entry name" value="GT4_PimA-like"/>
    <property type="match status" value="1"/>
</dbReference>
<dbReference type="Proteomes" id="UP000198811">
    <property type="component" value="Unassembled WGS sequence"/>
</dbReference>
<reference evidence="6 7" key="1">
    <citation type="submission" date="2016-10" db="EMBL/GenBank/DDBJ databases">
        <authorList>
            <person name="Varghese N."/>
            <person name="Submissions S."/>
        </authorList>
    </citation>
    <scope>NUCLEOTIDE SEQUENCE [LARGE SCALE GENOMIC DNA]</scope>
    <source>
        <strain evidence="6 7">NLAE-zl-C224</strain>
    </source>
</reference>
<feature type="repeat" description="TPR" evidence="1">
    <location>
        <begin position="77"/>
        <end position="110"/>
    </location>
</feature>
<dbReference type="Pfam" id="PF00535">
    <property type="entry name" value="Glycos_transf_2"/>
    <property type="match status" value="1"/>
</dbReference>
<dbReference type="InterPro" id="IPR013216">
    <property type="entry name" value="Methyltransf_11"/>
</dbReference>
<evidence type="ECO:0000259" key="5">
    <source>
        <dbReference type="Pfam" id="PF08241"/>
    </source>
</evidence>
<dbReference type="Gene3D" id="3.40.50.150">
    <property type="entry name" value="Vaccinia Virus protein VP39"/>
    <property type="match status" value="1"/>
</dbReference>
<dbReference type="EMBL" id="FNGL01000017">
    <property type="protein sequence ID" value="SDL29777.1"/>
    <property type="molecule type" value="Genomic_DNA"/>
</dbReference>
<dbReference type="RefSeq" id="WP_089866955.1">
    <property type="nucleotide sequence ID" value="NZ_FNGL01000017.1"/>
</dbReference>
<dbReference type="Pfam" id="PF13181">
    <property type="entry name" value="TPR_8"/>
    <property type="match status" value="2"/>
</dbReference>
<dbReference type="CDD" id="cd02440">
    <property type="entry name" value="AdoMet_MTases"/>
    <property type="match status" value="1"/>
</dbReference>
<dbReference type="SMART" id="SM00028">
    <property type="entry name" value="TPR"/>
    <property type="match status" value="4"/>
</dbReference>
<evidence type="ECO:0000313" key="7">
    <source>
        <dbReference type="Proteomes" id="UP000198811"/>
    </source>
</evidence>
<dbReference type="CDD" id="cd00761">
    <property type="entry name" value="Glyco_tranf_GTA_type"/>
    <property type="match status" value="1"/>
</dbReference>
<dbReference type="InterPro" id="IPR011990">
    <property type="entry name" value="TPR-like_helical_dom_sf"/>
</dbReference>
<feature type="domain" description="Glycosyltransferase 2-like" evidence="4">
    <location>
        <begin position="990"/>
        <end position="1080"/>
    </location>
</feature>
<evidence type="ECO:0000259" key="3">
    <source>
        <dbReference type="Pfam" id="PF00534"/>
    </source>
</evidence>
<dbReference type="PANTHER" id="PTHR12526">
    <property type="entry name" value="GLYCOSYLTRANSFERASE"/>
    <property type="match status" value="1"/>
</dbReference>
<dbReference type="SUPFAM" id="SSF53756">
    <property type="entry name" value="UDP-Glycosyltransferase/glycogen phosphorylase"/>
    <property type="match status" value="1"/>
</dbReference>
<sequence length="1306" mass="153017">MNQDIVAYQQKLKENISVLIENGKLKEAKGLLNQYERIVKDDIDVYSIKGVISIMEGDIDEAERVLKEGLVLDASNFDVLYNLGYLYQTNNNNLLAIEYYKRALKNGENEEIKDSAYEILKALGVEESKEEIIRDVIDEEKILLEKAKEEINPSEEMNNLKKQFKENIQSLIEQGSLEEAKELLKQYEEIVKDDIDVYSIKGVIAIMKGNIDEAKIILNQGLTINSENFDLNYNLAYLYEQKKQFSYAVQYYKKALRYCKDENISKNINDIIEKISSDHNIETFKNKKRIVFFVKQGMDNFLSDIINGLFNEYEIKKIIVTDYKQIEQGMHWADICWFEWCDELIIYGSKLPIAKEKKIICRLHRYEAFTDYPKNVMWENVDKLIIVTEHLKKFLISQIPDIEQKVNIITINNGVNLDKFEFKKRNRGFNIAYVGYIHQRKNPVLLLQTINKLIKKDKRYKLYVAGQFQDALIELYWNYQVEQMGLQDNIIFQGWQKNINRWLEDKSYIISTSIHESFGYGIAEAMSIGLKPIIHNFIFAKEIWDDKYLFNTIDEAINMITDKNYDSEEYREFIKENYSLEKQMKEIKNVLDTLEKVNPNKLSLEYLISKYIEFVPYTYEDIDKYNFDNSDIRIGKIENINSSLNLIEFIVKNKEGKQLLLQNIWYNTINKETIFPEYILKSKNKVKVKLLIDKIFSYNLRYNNHIAGFINDNEILKDIKENQLAYTWERGIPGTQFMPALGYLKIIERYVFASKFIKSTDEVLEAASGFGYGAAYFSKLCSKVYALDLAKENIEFGKSTYSTNNVEWIYGDVTKLPFKDNKFNVYTSFETLEHLPLDKIDKYFEEAIRVLKKDGCMILSTPNRETRKHINNPFHIKEYNFYELDSILKKYFENIIYYSVIDYKVEEGFNENAVNIVAVCSNSDIDIYKKQDKESINNLIKSINEEKLYKNNIIKISEKNYLENAFKIVERIYSKSFMVNSNENIEEVTFIIPTFNRADMLYEDIKYGLKFGNVSKIIVDDGSDKSNKIVLNNILKQKNELNIKKVLISTENRGVAFARKKGLNHVNTKLVAFLDDDDCLISLDNNYEIKKYIKKVYKGTFLMIPRYVFNLYEDGKINIGYDRKIFDGMLAEDVLKIFATTGEISVFSAGAIYDTKELRKNASEDFFKVGEDHVMLSRILANNIGKKVKVTESYFYVRRCNFKTLSGNINKEKMFIHLISLLVSSCHCLVNNIINKQTFFDAFKERVGLLQNIYGFGKEIGNILEKYLNKDINSKALIQETINNGILDNLKYEDLPKEFYEIMKYI</sequence>
<evidence type="ECO:0000313" key="6">
    <source>
        <dbReference type="EMBL" id="SDL29777.1"/>
    </source>
</evidence>
<organism evidence="6 7">
    <name type="scientific">Clostridium cochlearium</name>
    <dbReference type="NCBI Taxonomy" id="1494"/>
    <lineage>
        <taxon>Bacteria</taxon>
        <taxon>Bacillati</taxon>
        <taxon>Bacillota</taxon>
        <taxon>Clostridia</taxon>
        <taxon>Eubacteriales</taxon>
        <taxon>Clostridiaceae</taxon>
        <taxon>Clostridium</taxon>
    </lineage>
</organism>
<dbReference type="Pfam" id="PF08241">
    <property type="entry name" value="Methyltransf_11"/>
    <property type="match status" value="1"/>
</dbReference>
<dbReference type="Pfam" id="PF00534">
    <property type="entry name" value="Glycos_transf_1"/>
    <property type="match status" value="1"/>
</dbReference>
<dbReference type="PROSITE" id="PS50005">
    <property type="entry name" value="TPR"/>
    <property type="match status" value="2"/>
</dbReference>
<dbReference type="PANTHER" id="PTHR12526:SF630">
    <property type="entry name" value="GLYCOSYLTRANSFERASE"/>
    <property type="match status" value="1"/>
</dbReference>
<protein>
    <submittedName>
        <fullName evidence="6">Tetratricopeptide repeat-containing protein</fullName>
    </submittedName>
</protein>
<feature type="domain" description="Methyltransferase type 11" evidence="5">
    <location>
        <begin position="764"/>
        <end position="858"/>
    </location>
</feature>
<evidence type="ECO:0000256" key="1">
    <source>
        <dbReference type="PROSITE-ProRule" id="PRU00339"/>
    </source>
</evidence>
<keyword evidence="2" id="KW-0175">Coiled coil</keyword>
<dbReference type="SUPFAM" id="SSF53448">
    <property type="entry name" value="Nucleotide-diphospho-sugar transferases"/>
    <property type="match status" value="1"/>
</dbReference>
<dbReference type="Gene3D" id="1.25.40.10">
    <property type="entry name" value="Tetratricopeptide repeat domain"/>
    <property type="match status" value="2"/>
</dbReference>
<keyword evidence="1" id="KW-0802">TPR repeat</keyword>
<evidence type="ECO:0000256" key="2">
    <source>
        <dbReference type="SAM" id="Coils"/>
    </source>
</evidence>
<dbReference type="Gene3D" id="3.40.50.2000">
    <property type="entry name" value="Glycogen Phosphorylase B"/>
    <property type="match status" value="2"/>
</dbReference>
<gene>
    <name evidence="6" type="ORF">SAMN05216497_11736</name>
</gene>
<accession>A0ABY0QMS5</accession>
<dbReference type="InterPro" id="IPR029044">
    <property type="entry name" value="Nucleotide-diphossugar_trans"/>
</dbReference>